<proteinExistence type="predicted"/>
<dbReference type="InterPro" id="IPR001810">
    <property type="entry name" value="F-box_dom"/>
</dbReference>
<organism evidence="3 4">
    <name type="scientific">Pestalotiopsis fici (strain W106-1 / CGMCC3.15140)</name>
    <dbReference type="NCBI Taxonomy" id="1229662"/>
    <lineage>
        <taxon>Eukaryota</taxon>
        <taxon>Fungi</taxon>
        <taxon>Dikarya</taxon>
        <taxon>Ascomycota</taxon>
        <taxon>Pezizomycotina</taxon>
        <taxon>Sordariomycetes</taxon>
        <taxon>Xylariomycetidae</taxon>
        <taxon>Amphisphaeriales</taxon>
        <taxon>Sporocadaceae</taxon>
        <taxon>Pestalotiopsis</taxon>
    </lineage>
</organism>
<evidence type="ECO:0000313" key="3">
    <source>
        <dbReference type="EMBL" id="ETS83801.1"/>
    </source>
</evidence>
<dbReference type="GeneID" id="19270690"/>
<dbReference type="HOGENOM" id="CLU_752478_0_0_1"/>
<dbReference type="RefSeq" id="XP_007832449.1">
    <property type="nucleotide sequence ID" value="XM_007834258.1"/>
</dbReference>
<dbReference type="AlphaFoldDB" id="W3XF39"/>
<keyword evidence="4" id="KW-1185">Reference proteome</keyword>
<dbReference type="KEGG" id="pfy:PFICI_05677"/>
<name>W3XF39_PESFW</name>
<protein>
    <recommendedName>
        <fullName evidence="2">F-box domain-containing protein</fullName>
    </recommendedName>
</protein>
<feature type="region of interest" description="Disordered" evidence="1">
    <location>
        <begin position="36"/>
        <end position="103"/>
    </location>
</feature>
<dbReference type="InParanoid" id="W3XF39"/>
<dbReference type="OrthoDB" id="3863715at2759"/>
<evidence type="ECO:0000313" key="4">
    <source>
        <dbReference type="Proteomes" id="UP000030651"/>
    </source>
</evidence>
<evidence type="ECO:0000259" key="2">
    <source>
        <dbReference type="PROSITE" id="PS50181"/>
    </source>
</evidence>
<reference evidence="4" key="1">
    <citation type="journal article" date="2015" name="BMC Genomics">
        <title>Genomic and transcriptomic analysis of the endophytic fungus Pestalotiopsis fici reveals its lifestyle and high potential for synthesis of natural products.</title>
        <authorList>
            <person name="Wang X."/>
            <person name="Zhang X."/>
            <person name="Liu L."/>
            <person name="Xiang M."/>
            <person name="Wang W."/>
            <person name="Sun X."/>
            <person name="Che Y."/>
            <person name="Guo L."/>
            <person name="Liu G."/>
            <person name="Guo L."/>
            <person name="Wang C."/>
            <person name="Yin W.B."/>
            <person name="Stadler M."/>
            <person name="Zhang X."/>
            <person name="Liu X."/>
        </authorList>
    </citation>
    <scope>NUCLEOTIDE SEQUENCE [LARGE SCALE GENOMIC DNA]</scope>
    <source>
        <strain evidence="4">W106-1 / CGMCC3.15140</strain>
    </source>
</reference>
<accession>W3XF39</accession>
<dbReference type="Pfam" id="PF00646">
    <property type="entry name" value="F-box"/>
    <property type="match status" value="1"/>
</dbReference>
<dbReference type="PROSITE" id="PS50181">
    <property type="entry name" value="FBOX"/>
    <property type="match status" value="1"/>
</dbReference>
<feature type="compositionally biased region" description="Polar residues" evidence="1">
    <location>
        <begin position="59"/>
        <end position="75"/>
    </location>
</feature>
<gene>
    <name evidence="3" type="ORF">PFICI_05677</name>
</gene>
<sequence>MPKKSSRATNCSYCGRMGHVEARCYHAHPELAPRDWVIRRPGQGRGQRRQGPRDERKQNNFIQPQPSRNQWVGTSTANGAPATKTNPTTNNQSGNLNAVTRDMTKLSVTDQGQEKTFRLMDLSTELVLEVLGHCDVLALTRLLRTSKLTKSLVESLEIIEEIAGNAKILGKLHIAVQRSKEHRKWSLPLDLSNWNPASILSSYKSEICPTCPPHEADFNAPEGWEEPVPHSWMKLVNATDGMYTCFDCFIHTPGYRLALDIEEFKQAEEWIHYRPDVGFAKNYLDNRVCRHGARLSGLQPIFLSQEGGPTFARISRNLWAKVRPFADSLGYDAREVDRYYLAEGCDKHTRPDMCTAPDDISDYDPNEI</sequence>
<dbReference type="EMBL" id="KI912111">
    <property type="protein sequence ID" value="ETS83801.1"/>
    <property type="molecule type" value="Genomic_DNA"/>
</dbReference>
<dbReference type="Proteomes" id="UP000030651">
    <property type="component" value="Unassembled WGS sequence"/>
</dbReference>
<feature type="compositionally biased region" description="Low complexity" evidence="1">
    <location>
        <begin position="76"/>
        <end position="91"/>
    </location>
</feature>
<evidence type="ECO:0000256" key="1">
    <source>
        <dbReference type="SAM" id="MobiDB-lite"/>
    </source>
</evidence>
<feature type="domain" description="F-box" evidence="2">
    <location>
        <begin position="116"/>
        <end position="162"/>
    </location>
</feature>